<name>A0AB39ATA2_9GAMM</name>
<sequence>MTQVATWLMVAIAFISLVLTILVPLLVSLFNAHKATAKELSDHKTHVAETYATKTDFEKLTDRMESRMRDGFETLQKLLTTHSKD</sequence>
<organism evidence="2">
    <name type="scientific">Pseudoalteromonas sp. SD03</name>
    <dbReference type="NCBI Taxonomy" id="3231719"/>
    <lineage>
        <taxon>Bacteria</taxon>
        <taxon>Pseudomonadati</taxon>
        <taxon>Pseudomonadota</taxon>
        <taxon>Gammaproteobacteria</taxon>
        <taxon>Alteromonadales</taxon>
        <taxon>Pseudoalteromonadaceae</taxon>
        <taxon>Pseudoalteromonas</taxon>
    </lineage>
</organism>
<keyword evidence="1" id="KW-0812">Transmembrane</keyword>
<evidence type="ECO:0000313" key="2">
    <source>
        <dbReference type="EMBL" id="XDH88727.1"/>
    </source>
</evidence>
<dbReference type="AlphaFoldDB" id="A0AB39ATA2"/>
<dbReference type="EMBL" id="CP162514">
    <property type="protein sequence ID" value="XDH88727.1"/>
    <property type="molecule type" value="Genomic_DNA"/>
</dbReference>
<proteinExistence type="predicted"/>
<keyword evidence="1" id="KW-1133">Transmembrane helix</keyword>
<protein>
    <submittedName>
        <fullName evidence="2">Uncharacterized protein</fullName>
    </submittedName>
</protein>
<feature type="transmembrane region" description="Helical" evidence="1">
    <location>
        <begin position="6"/>
        <end position="30"/>
    </location>
</feature>
<accession>A0AB39ATA2</accession>
<evidence type="ECO:0000256" key="1">
    <source>
        <dbReference type="SAM" id="Phobius"/>
    </source>
</evidence>
<keyword evidence="1" id="KW-0472">Membrane</keyword>
<dbReference type="RefSeq" id="WP_368485482.1">
    <property type="nucleotide sequence ID" value="NZ_CP162514.1"/>
</dbReference>
<reference evidence="2" key="1">
    <citation type="submission" date="2024-07" db="EMBL/GenBank/DDBJ databases">
        <authorList>
            <person name="Jiang Y."/>
            <person name="Qin Q."/>
        </authorList>
    </citation>
    <scope>NUCLEOTIDE SEQUENCE</scope>
    <source>
        <strain evidence="2">SD03</strain>
    </source>
</reference>
<gene>
    <name evidence="2" type="ORF">ABZP26_05930</name>
</gene>